<dbReference type="InterPro" id="IPR013154">
    <property type="entry name" value="ADH-like_N"/>
</dbReference>
<dbReference type="Pfam" id="PF08240">
    <property type="entry name" value="ADH_N"/>
    <property type="match status" value="1"/>
</dbReference>
<dbReference type="GO" id="GO:0008270">
    <property type="term" value="F:zinc ion binding"/>
    <property type="evidence" value="ECO:0007669"/>
    <property type="project" value="InterPro"/>
</dbReference>
<sequence>MGKMEAVEFSLKEKSLNLVIRPLPKIEDPNQVLIKVAYAGVCGTDLHITEATFPCAKDGPFILGHELSGVVSEVGTAVRSIRPGDHVVVDPNVGCGECNFCHSGEKHYCNRGGITSYIGIFKDGAWAQYVVLVKEQVHVLPENISLEQGVLAEPISCLAHSWDRISPITVGQKILVLGAGIIGNLWASILHLQGHKRVTVSEPIVQRLKLQENLETGFDGITPDELRERHENNDDYLFDVIIDCSGHAPAIEHAFSLLNKGGKLCLFGCAAPHSMISISPLQLAMKEIQIIGLFLNMFSFPKTLGLMESMCERYLSYEKLGVKTFALKDYEDALEELRKGSISKAVFKF</sequence>
<organism evidence="6">
    <name type="scientific">Photinus pyralis</name>
    <name type="common">Common eastern firefly</name>
    <name type="synonym">Lampyris pyralis</name>
    <dbReference type="NCBI Taxonomy" id="7054"/>
    <lineage>
        <taxon>Eukaryota</taxon>
        <taxon>Metazoa</taxon>
        <taxon>Ecdysozoa</taxon>
        <taxon>Arthropoda</taxon>
        <taxon>Hexapoda</taxon>
        <taxon>Insecta</taxon>
        <taxon>Pterygota</taxon>
        <taxon>Neoptera</taxon>
        <taxon>Endopterygota</taxon>
        <taxon>Coleoptera</taxon>
        <taxon>Polyphaga</taxon>
        <taxon>Elateriformia</taxon>
        <taxon>Elateroidea</taxon>
        <taxon>Lampyridae</taxon>
        <taxon>Lampyrinae</taxon>
        <taxon>Photinus</taxon>
    </lineage>
</organism>
<dbReference type="InterPro" id="IPR020843">
    <property type="entry name" value="ER"/>
</dbReference>
<dbReference type="PANTHER" id="PTHR43401">
    <property type="entry name" value="L-THREONINE 3-DEHYDROGENASE"/>
    <property type="match status" value="1"/>
</dbReference>
<keyword evidence="1 4" id="KW-0479">Metal-binding</keyword>
<reference evidence="7" key="3">
    <citation type="submission" date="2019-08" db="EMBL/GenBank/DDBJ databases">
        <authorList>
            <consortium name="Photinus pyralis genome working group"/>
            <person name="Fallon T.R."/>
            <person name="Sander Lower S.E."/>
            <person name="Weng J.-K."/>
        </authorList>
    </citation>
    <scope>NUCLEOTIDE SEQUENCE</scope>
    <source>
        <strain evidence="7">1611_PpyrPB1</strain>
        <tissue evidence="7">Whole body</tissue>
    </source>
</reference>
<dbReference type="InterPro" id="IPR050129">
    <property type="entry name" value="Zn_alcohol_dh"/>
</dbReference>
<accession>A0A1Y1MTA2</accession>
<dbReference type="OrthoDB" id="3941538at2759"/>
<dbReference type="InterPro" id="IPR036291">
    <property type="entry name" value="NAD(P)-bd_dom_sf"/>
</dbReference>
<dbReference type="InParanoid" id="A0A1Y1MTA2"/>
<dbReference type="EMBL" id="GEZM01021882">
    <property type="protein sequence ID" value="JAV88841.1"/>
    <property type="molecule type" value="Transcribed_RNA"/>
</dbReference>
<feature type="domain" description="Enoyl reductase (ER)" evidence="5">
    <location>
        <begin position="15"/>
        <end position="347"/>
    </location>
</feature>
<protein>
    <recommendedName>
        <fullName evidence="5">Enoyl reductase (ER) domain-containing protein</fullName>
    </recommendedName>
</protein>
<gene>
    <name evidence="7" type="ORF">PPYR_03628</name>
</gene>
<evidence type="ECO:0000256" key="3">
    <source>
        <dbReference type="ARBA" id="ARBA00023002"/>
    </source>
</evidence>
<dbReference type="SUPFAM" id="SSF51735">
    <property type="entry name" value="NAD(P)-binding Rossmann-fold domains"/>
    <property type="match status" value="1"/>
</dbReference>
<keyword evidence="3" id="KW-0560">Oxidoreductase</keyword>
<dbReference type="PANTHER" id="PTHR43401:SF2">
    <property type="entry name" value="L-THREONINE 3-DEHYDROGENASE"/>
    <property type="match status" value="1"/>
</dbReference>
<evidence type="ECO:0000256" key="2">
    <source>
        <dbReference type="ARBA" id="ARBA00022833"/>
    </source>
</evidence>
<dbReference type="InterPro" id="IPR002328">
    <property type="entry name" value="ADH_Zn_CS"/>
</dbReference>
<comment type="cofactor">
    <cofactor evidence="4">
        <name>Zn(2+)</name>
        <dbReference type="ChEBI" id="CHEBI:29105"/>
    </cofactor>
</comment>
<dbReference type="InterPro" id="IPR011032">
    <property type="entry name" value="GroES-like_sf"/>
</dbReference>
<keyword evidence="2 4" id="KW-0862">Zinc</keyword>
<evidence type="ECO:0000313" key="7">
    <source>
        <dbReference type="EMBL" id="KAB0791828.1"/>
    </source>
</evidence>
<dbReference type="InterPro" id="IPR013149">
    <property type="entry name" value="ADH-like_C"/>
</dbReference>
<dbReference type="PROSITE" id="PS00059">
    <property type="entry name" value="ADH_ZINC"/>
    <property type="match status" value="1"/>
</dbReference>
<evidence type="ECO:0000256" key="1">
    <source>
        <dbReference type="ARBA" id="ARBA00022723"/>
    </source>
</evidence>
<dbReference type="SMART" id="SM00829">
    <property type="entry name" value="PKS_ER"/>
    <property type="match status" value="1"/>
</dbReference>
<dbReference type="GO" id="GO:0016491">
    <property type="term" value="F:oxidoreductase activity"/>
    <property type="evidence" value="ECO:0007669"/>
    <property type="project" value="UniProtKB-KW"/>
</dbReference>
<dbReference type="EMBL" id="VVIM01000011">
    <property type="protein sequence ID" value="KAB0791828.1"/>
    <property type="molecule type" value="Genomic_DNA"/>
</dbReference>
<evidence type="ECO:0000313" key="8">
    <source>
        <dbReference type="Proteomes" id="UP000327044"/>
    </source>
</evidence>
<evidence type="ECO:0000256" key="4">
    <source>
        <dbReference type="RuleBase" id="RU361277"/>
    </source>
</evidence>
<reference evidence="6" key="1">
    <citation type="journal article" date="2016" name="Sci. Rep.">
        <title>Molecular characterization of firefly nuptial gifts: a multi-omics approach sheds light on postcopulatory sexual selection.</title>
        <authorList>
            <person name="Al-Wathiqui N."/>
            <person name="Fallon T.R."/>
            <person name="South A."/>
            <person name="Weng J.K."/>
            <person name="Lewis S.M."/>
        </authorList>
    </citation>
    <scope>NUCLEOTIDE SEQUENCE</scope>
</reference>
<dbReference type="Pfam" id="PF00107">
    <property type="entry name" value="ADH_zinc_N"/>
    <property type="match status" value="1"/>
</dbReference>
<reference evidence="7 8" key="2">
    <citation type="journal article" date="2018" name="Elife">
        <title>Firefly genomes illuminate parallel origins of bioluminescence in beetles.</title>
        <authorList>
            <person name="Fallon T.R."/>
            <person name="Lower S.E."/>
            <person name="Chang C.H."/>
            <person name="Bessho-Uehara M."/>
            <person name="Martin G.J."/>
            <person name="Bewick A.J."/>
            <person name="Behringer M."/>
            <person name="Debat H.J."/>
            <person name="Wong I."/>
            <person name="Day J.C."/>
            <person name="Suvorov A."/>
            <person name="Silva C.J."/>
            <person name="Stanger-Hall K.F."/>
            <person name="Hall D.W."/>
            <person name="Schmitz R.J."/>
            <person name="Nelson D.R."/>
            <person name="Lewis S.M."/>
            <person name="Shigenobu S."/>
            <person name="Bybee S.M."/>
            <person name="Larracuente A.M."/>
            <person name="Oba Y."/>
            <person name="Weng J.K."/>
        </authorList>
    </citation>
    <scope>NUCLEOTIDE SEQUENCE [LARGE SCALE GENOMIC DNA]</scope>
    <source>
        <strain evidence="7">1611_PpyrPB1</strain>
        <tissue evidence="7">Whole body</tissue>
    </source>
</reference>
<keyword evidence="8" id="KW-1185">Reference proteome</keyword>
<dbReference type="AlphaFoldDB" id="A0A1Y1MTA2"/>
<dbReference type="SUPFAM" id="SSF50129">
    <property type="entry name" value="GroES-like"/>
    <property type="match status" value="1"/>
</dbReference>
<dbReference type="Gene3D" id="3.40.50.720">
    <property type="entry name" value="NAD(P)-binding Rossmann-like Domain"/>
    <property type="match status" value="1"/>
</dbReference>
<name>A0A1Y1MTA2_PHOPY</name>
<dbReference type="Gene3D" id="3.90.180.10">
    <property type="entry name" value="Medium-chain alcohol dehydrogenases, catalytic domain"/>
    <property type="match status" value="1"/>
</dbReference>
<comment type="similarity">
    <text evidence="4">Belongs to the zinc-containing alcohol dehydrogenase family.</text>
</comment>
<proteinExistence type="inferred from homology"/>
<dbReference type="Proteomes" id="UP000327044">
    <property type="component" value="Unassembled WGS sequence"/>
</dbReference>
<evidence type="ECO:0000313" key="6">
    <source>
        <dbReference type="EMBL" id="JAV88841.1"/>
    </source>
</evidence>
<evidence type="ECO:0000259" key="5">
    <source>
        <dbReference type="SMART" id="SM00829"/>
    </source>
</evidence>